<dbReference type="Gene3D" id="3.30.460.40">
    <property type="match status" value="1"/>
</dbReference>
<dbReference type="Pfam" id="PF14907">
    <property type="entry name" value="NTP_transf_5"/>
    <property type="match status" value="1"/>
</dbReference>
<sequence>MDFLKVLQRLSEALSRDGIHYALIGGFALAMRGVQRATADLDFLLLLQDLERAHAILTALGYQRIFHSENVSHYRAETDEFGRIDILHAFRGPSLSMLERAERMEAGPGLSIPVLQTEDLIGLKIQAAANDPNRADEDWLDIRLLLQAAKHQGRAPDWELIADYLALFNKQDQLKILEAWHGQAD</sequence>
<comment type="caution">
    <text evidence="1">The sequence shown here is derived from an EMBL/GenBank/DDBJ whole genome shotgun (WGS) entry which is preliminary data.</text>
</comment>
<evidence type="ECO:0000313" key="2">
    <source>
        <dbReference type="Proteomes" id="UP001302316"/>
    </source>
</evidence>
<protein>
    <submittedName>
        <fullName evidence="1">Nucleotidyl transferase AbiEii/AbiGii toxin family protein</fullName>
    </submittedName>
</protein>
<reference evidence="1 2" key="1">
    <citation type="submission" date="2023-12" db="EMBL/GenBank/DDBJ databases">
        <title>Whole-genome sequencing of halo(alkali)philic microorganisms from hypersaline lakes.</title>
        <authorList>
            <person name="Sorokin D.Y."/>
            <person name="Merkel A.Y."/>
            <person name="Messina E."/>
            <person name="Yakimov M."/>
        </authorList>
    </citation>
    <scope>NUCLEOTIDE SEQUENCE [LARGE SCALE GENOMIC DNA]</scope>
    <source>
        <strain evidence="1 2">AB-CW1</strain>
    </source>
</reference>
<dbReference type="AlphaFoldDB" id="A0AAP6MKU7"/>
<dbReference type="RefSeq" id="WP_346052476.1">
    <property type="nucleotide sequence ID" value="NZ_JAYGII010000027.1"/>
</dbReference>
<keyword evidence="2" id="KW-1185">Reference proteome</keyword>
<organism evidence="1 2">
    <name type="scientific">Natronospira elongata</name>
    <dbReference type="NCBI Taxonomy" id="3110268"/>
    <lineage>
        <taxon>Bacteria</taxon>
        <taxon>Pseudomonadati</taxon>
        <taxon>Pseudomonadota</taxon>
        <taxon>Gammaproteobacteria</taxon>
        <taxon>Natronospirales</taxon>
        <taxon>Natronospiraceae</taxon>
        <taxon>Natronospira</taxon>
    </lineage>
</organism>
<name>A0AAP6MKU7_9GAMM</name>
<dbReference type="InterPro" id="IPR043519">
    <property type="entry name" value="NT_sf"/>
</dbReference>
<gene>
    <name evidence="1" type="ORF">VCB98_10880</name>
</gene>
<dbReference type="InterPro" id="IPR039498">
    <property type="entry name" value="NTP_transf_5"/>
</dbReference>
<dbReference type="Proteomes" id="UP001302316">
    <property type="component" value="Unassembled WGS sequence"/>
</dbReference>
<accession>A0AAP6MKU7</accession>
<evidence type="ECO:0000313" key="1">
    <source>
        <dbReference type="EMBL" id="MEA5446323.1"/>
    </source>
</evidence>
<dbReference type="SUPFAM" id="SSF81301">
    <property type="entry name" value="Nucleotidyltransferase"/>
    <property type="match status" value="1"/>
</dbReference>
<dbReference type="GO" id="GO:0016740">
    <property type="term" value="F:transferase activity"/>
    <property type="evidence" value="ECO:0007669"/>
    <property type="project" value="UniProtKB-KW"/>
</dbReference>
<dbReference type="EMBL" id="JAYGII010000027">
    <property type="protein sequence ID" value="MEA5446323.1"/>
    <property type="molecule type" value="Genomic_DNA"/>
</dbReference>
<keyword evidence="1" id="KW-0808">Transferase</keyword>
<proteinExistence type="predicted"/>